<gene>
    <name evidence="2" type="ORF">GHT06_004567</name>
</gene>
<feature type="compositionally biased region" description="Polar residues" evidence="1">
    <location>
        <begin position="211"/>
        <end position="225"/>
    </location>
</feature>
<comment type="caution">
    <text evidence="2">The sequence shown here is derived from an EMBL/GenBank/DDBJ whole genome shotgun (WGS) entry which is preliminary data.</text>
</comment>
<accession>A0AAD5KUS6</accession>
<reference evidence="2" key="1">
    <citation type="submission" date="2022-05" db="EMBL/GenBank/DDBJ databases">
        <title>A multi-omics perspective on studying reproductive biology in Daphnia sinensis.</title>
        <authorList>
            <person name="Jia J."/>
        </authorList>
    </citation>
    <scope>NUCLEOTIDE SEQUENCE</scope>
    <source>
        <strain evidence="2">WSL</strain>
    </source>
</reference>
<organism evidence="2 3">
    <name type="scientific">Daphnia sinensis</name>
    <dbReference type="NCBI Taxonomy" id="1820382"/>
    <lineage>
        <taxon>Eukaryota</taxon>
        <taxon>Metazoa</taxon>
        <taxon>Ecdysozoa</taxon>
        <taxon>Arthropoda</taxon>
        <taxon>Crustacea</taxon>
        <taxon>Branchiopoda</taxon>
        <taxon>Diplostraca</taxon>
        <taxon>Cladocera</taxon>
        <taxon>Anomopoda</taxon>
        <taxon>Daphniidae</taxon>
        <taxon>Daphnia</taxon>
        <taxon>Daphnia similis group</taxon>
    </lineage>
</organism>
<dbReference type="PANTHER" id="PTHR33104">
    <property type="entry name" value="SI:DKEY-29D5.2"/>
    <property type="match status" value="1"/>
</dbReference>
<dbReference type="EMBL" id="WJBH02000089">
    <property type="protein sequence ID" value="KAI9550780.1"/>
    <property type="molecule type" value="Genomic_DNA"/>
</dbReference>
<feature type="compositionally biased region" description="Basic and acidic residues" evidence="1">
    <location>
        <begin position="228"/>
        <end position="254"/>
    </location>
</feature>
<protein>
    <submittedName>
        <fullName evidence="2">Uncharacterized protein</fullName>
    </submittedName>
</protein>
<feature type="compositionally biased region" description="Acidic residues" evidence="1">
    <location>
        <begin position="694"/>
        <end position="715"/>
    </location>
</feature>
<dbReference type="PANTHER" id="PTHR33104:SF2">
    <property type="entry name" value="CXC3 LIKE CYSTEINE CLUSTER DOMAIN-CONTAINING PROTEIN"/>
    <property type="match status" value="1"/>
</dbReference>
<dbReference type="InterPro" id="IPR040521">
    <property type="entry name" value="KDZ"/>
</dbReference>
<sequence length="715" mass="81664">MRECFSSPSFVQSSKWQGQGIKLRPLPPNSVPTELQLHFQIPLDVSELLPSLAHDYRYTGLPLLLKYDYQETQTVWKTRMDIQDQLWSKNRTSLHQSIIESLPVCKEAACSNCRRIGSTPVKCQTCRTHLFAACDKVVHSKTVIHQRVCEVKGSLHQMLPTEFLNNVDSLETIKAYTSSLLNDSSNDSSQIPHENVIPLDQLCRMTPSAPHGTSSIHNNGSTRIITDTPEKDKIEEDQRKKEEKEKKKEERERKKLLTRNIMKPSASKKGSYFSGSYLSGSYFSGNSREVIKRMASLAHAETYKHTHLQQLKSVESGAAYFCNDVVCKFKPFCEKITLKFPERKDFQRAATAQKWFLSRFHGRAHSWDCRVLHFGHRLNGAADFLGEEQEQLFAIQGRRAATSKHMSLSARRDDVSQAAFYSNESKDMAHPQYLVKCYLTAVKNVPIYESKLEKRLIQRQLTRADLPCILELLKSRAQISLRITLQQCQTEIEGEAHMVQILKAKNDKCLDSNKARTRNRKEMRKSGKTIDKCVALLSSKFKILVTEKEMESGMFSWNLNGSSTVAEDYDLIDDWMLSLSLLYAEAIELNKNEMAMFIRSCDRLVDGLYGQIQQRKIDREKIIALESLLSVSLDLLQRREISRVLKNISDATDLFEKVVDGFTYEDEGFLDRVEKGEAEELLFDAGNDYADSTSDTDDSDLSSEEEEDSENADDC</sequence>
<feature type="region of interest" description="Disordered" evidence="1">
    <location>
        <begin position="684"/>
        <end position="715"/>
    </location>
</feature>
<evidence type="ECO:0000313" key="2">
    <source>
        <dbReference type="EMBL" id="KAI9550780.1"/>
    </source>
</evidence>
<dbReference type="Pfam" id="PF18758">
    <property type="entry name" value="KDZ"/>
    <property type="match status" value="1"/>
</dbReference>
<keyword evidence="3" id="KW-1185">Reference proteome</keyword>
<evidence type="ECO:0000313" key="3">
    <source>
        <dbReference type="Proteomes" id="UP000820818"/>
    </source>
</evidence>
<name>A0AAD5KUS6_9CRUS</name>
<dbReference type="Proteomes" id="UP000820818">
    <property type="component" value="Unassembled WGS sequence"/>
</dbReference>
<evidence type="ECO:0000256" key="1">
    <source>
        <dbReference type="SAM" id="MobiDB-lite"/>
    </source>
</evidence>
<proteinExistence type="predicted"/>
<feature type="region of interest" description="Disordered" evidence="1">
    <location>
        <begin position="207"/>
        <end position="254"/>
    </location>
</feature>
<dbReference type="AlphaFoldDB" id="A0AAD5KUS6"/>